<evidence type="ECO:0000313" key="2">
    <source>
        <dbReference type="EMBL" id="RAS61408.1"/>
    </source>
</evidence>
<evidence type="ECO:0008006" key="4">
    <source>
        <dbReference type="Google" id="ProtNLM"/>
    </source>
</evidence>
<feature type="transmembrane region" description="Helical" evidence="1">
    <location>
        <begin position="97"/>
        <end position="122"/>
    </location>
</feature>
<protein>
    <recommendedName>
        <fullName evidence="4">Transmembrane protein</fullName>
    </recommendedName>
</protein>
<organism evidence="2 3">
    <name type="scientific">Vibrio diazotrophicus</name>
    <dbReference type="NCBI Taxonomy" id="685"/>
    <lineage>
        <taxon>Bacteria</taxon>
        <taxon>Pseudomonadati</taxon>
        <taxon>Pseudomonadota</taxon>
        <taxon>Gammaproteobacteria</taxon>
        <taxon>Vibrionales</taxon>
        <taxon>Vibrionaceae</taxon>
        <taxon>Vibrio</taxon>
    </lineage>
</organism>
<sequence length="145" mass="16120">MTSANTMQASDNKSVWFVYIANLLTPFTCLISGVIGIIYAGYRLDKNEDGEVANSHYYGLIRSFFLFLTFFVVLIVTVATTNGLIMGVNRYWYAHSWLTTVGGAIPYVGALIALFAISLWFVRMVKGMQQLKNNIPHAPSKGPNL</sequence>
<evidence type="ECO:0000256" key="1">
    <source>
        <dbReference type="SAM" id="Phobius"/>
    </source>
</evidence>
<proteinExistence type="predicted"/>
<feature type="transmembrane region" description="Helical" evidence="1">
    <location>
        <begin position="63"/>
        <end position="85"/>
    </location>
</feature>
<keyword evidence="1" id="KW-0812">Transmembrane</keyword>
<gene>
    <name evidence="2" type="ORF">DET48_11828</name>
</gene>
<dbReference type="Proteomes" id="UP000248729">
    <property type="component" value="Unassembled WGS sequence"/>
</dbReference>
<dbReference type="EMBL" id="QLTR01000018">
    <property type="protein sequence ID" value="RAS61408.1"/>
    <property type="molecule type" value="Genomic_DNA"/>
</dbReference>
<dbReference type="AlphaFoldDB" id="A0A329E8Q5"/>
<evidence type="ECO:0000313" key="3">
    <source>
        <dbReference type="Proteomes" id="UP000248729"/>
    </source>
</evidence>
<accession>A0A329E8Q5</accession>
<keyword evidence="1" id="KW-1133">Transmembrane helix</keyword>
<name>A0A329E8Q5_VIBDI</name>
<feature type="transmembrane region" description="Helical" evidence="1">
    <location>
        <begin position="16"/>
        <end position="42"/>
    </location>
</feature>
<reference evidence="2 3" key="1">
    <citation type="submission" date="2018-06" db="EMBL/GenBank/DDBJ databases">
        <title>Freshwater and sediment microbial communities from various areas in North America, analyzing microbe dynamics in response to fracking.</title>
        <authorList>
            <person name="Lamendella R."/>
        </authorList>
    </citation>
    <scope>NUCLEOTIDE SEQUENCE [LARGE SCALE GENOMIC DNA]</scope>
    <source>
        <strain evidence="2 3">99A</strain>
    </source>
</reference>
<keyword evidence="1" id="KW-0472">Membrane</keyword>
<comment type="caution">
    <text evidence="2">The sequence shown here is derived from an EMBL/GenBank/DDBJ whole genome shotgun (WGS) entry which is preliminary data.</text>
</comment>